<dbReference type="InterPro" id="IPR029787">
    <property type="entry name" value="Nucleotide_cyclase"/>
</dbReference>
<feature type="domain" description="PAC" evidence="1">
    <location>
        <begin position="91"/>
        <end position="142"/>
    </location>
</feature>
<dbReference type="SMART" id="SM00091">
    <property type="entry name" value="PAS"/>
    <property type="match status" value="2"/>
</dbReference>
<dbReference type="InterPro" id="IPR052155">
    <property type="entry name" value="Biofilm_reg_signaling"/>
</dbReference>
<dbReference type="InterPro" id="IPR001610">
    <property type="entry name" value="PAC"/>
</dbReference>
<feature type="domain" description="GGDEF" evidence="2">
    <location>
        <begin position="301"/>
        <end position="434"/>
    </location>
</feature>
<evidence type="ECO:0000313" key="4">
    <source>
        <dbReference type="Proteomes" id="UP000199158"/>
    </source>
</evidence>
<dbReference type="InterPro" id="IPR000160">
    <property type="entry name" value="GGDEF_dom"/>
</dbReference>
<proteinExistence type="predicted"/>
<organism evidence="3 4">
    <name type="scientific">Hydrogenoanaerobacterium saccharovorans</name>
    <dbReference type="NCBI Taxonomy" id="474960"/>
    <lineage>
        <taxon>Bacteria</taxon>
        <taxon>Bacillati</taxon>
        <taxon>Bacillota</taxon>
        <taxon>Clostridia</taxon>
        <taxon>Eubacteriales</taxon>
        <taxon>Oscillospiraceae</taxon>
        <taxon>Hydrogenoanaerobacterium</taxon>
    </lineage>
</organism>
<dbReference type="Gene3D" id="3.30.450.40">
    <property type="match status" value="1"/>
</dbReference>
<dbReference type="STRING" id="474960.SAMN05216180_2803"/>
<dbReference type="SUPFAM" id="SSF55073">
    <property type="entry name" value="Nucleotide cyclase"/>
    <property type="match status" value="1"/>
</dbReference>
<name>A0A1H8DVG0_9FIRM</name>
<dbReference type="InterPro" id="IPR013655">
    <property type="entry name" value="PAS_fold_3"/>
</dbReference>
<dbReference type="SUPFAM" id="SSF55785">
    <property type="entry name" value="PYP-like sensor domain (PAS domain)"/>
    <property type="match status" value="2"/>
</dbReference>
<dbReference type="InterPro" id="IPR000700">
    <property type="entry name" value="PAS-assoc_C"/>
</dbReference>
<dbReference type="Proteomes" id="UP000199158">
    <property type="component" value="Unassembled WGS sequence"/>
</dbReference>
<dbReference type="PANTHER" id="PTHR44757:SF2">
    <property type="entry name" value="BIOFILM ARCHITECTURE MAINTENANCE PROTEIN MBAA"/>
    <property type="match status" value="1"/>
</dbReference>
<dbReference type="Pfam" id="PF08447">
    <property type="entry name" value="PAS_3"/>
    <property type="match status" value="2"/>
</dbReference>
<accession>A0A1H8DVG0</accession>
<gene>
    <name evidence="3" type="ORF">SAMN05216180_2803</name>
</gene>
<dbReference type="InterPro" id="IPR029016">
    <property type="entry name" value="GAF-like_dom_sf"/>
</dbReference>
<dbReference type="EMBL" id="FOCG01000003">
    <property type="protein sequence ID" value="SEN10834.1"/>
    <property type="molecule type" value="Genomic_DNA"/>
</dbReference>
<keyword evidence="4" id="KW-1185">Reference proteome</keyword>
<dbReference type="SMART" id="SM00086">
    <property type="entry name" value="PAC"/>
    <property type="match status" value="2"/>
</dbReference>
<feature type="domain" description="PAC" evidence="1">
    <location>
        <begin position="218"/>
        <end position="270"/>
    </location>
</feature>
<dbReference type="PROSITE" id="PS50887">
    <property type="entry name" value="GGDEF"/>
    <property type="match status" value="1"/>
</dbReference>
<dbReference type="NCBIfam" id="TIGR00254">
    <property type="entry name" value="GGDEF"/>
    <property type="match status" value="1"/>
</dbReference>
<dbReference type="PANTHER" id="PTHR44757">
    <property type="entry name" value="DIGUANYLATE CYCLASE DGCP"/>
    <property type="match status" value="1"/>
</dbReference>
<dbReference type="CDD" id="cd00130">
    <property type="entry name" value="PAS"/>
    <property type="match status" value="2"/>
</dbReference>
<reference evidence="3 4" key="1">
    <citation type="submission" date="2016-10" db="EMBL/GenBank/DDBJ databases">
        <authorList>
            <person name="de Groot N.N."/>
        </authorList>
    </citation>
    <scope>NUCLEOTIDE SEQUENCE [LARGE SCALE GENOMIC DNA]</scope>
    <source>
        <strain evidence="3 4">CGMCC 1.5070</strain>
    </source>
</reference>
<dbReference type="Gene3D" id="3.30.450.20">
    <property type="entry name" value="PAS domain"/>
    <property type="match status" value="2"/>
</dbReference>
<sequence>MKESIRTICEAEDKKQLEDIANNIMGAIMSCKDDCWFTINYASMGLLRLTGFTCDELRDLFQNRFILLIYPEDADNMKKEFEEQRKLSDYIELEYRLVCKDGGTVWVLEKGKLHKDENGNYTYYSVFFDITERKTLQLQQAMRNEHIRKIIEQEGDILLEWTISNDTLFCSPNFKIKFGYELPDKFCLEYAIDHVIYEADIPLFRQRLQYLLNGKVPCGDDYRIKKASGEYLWCKIRSTVLCDSDGNPQKVICILSDIDSQKKERQMLEAKAQRDLLTGAYNKITAQSLIEDYLNGDGKDGYHALFVIDIDNFKSINDHLGHLKGDSVLSSISSCLAKQFRPNDIVGRIGGDEFMVLLKNIPSIELAEQKAQHLVHVFRNVLCDIDNDFTISGSIGISIYPDHGHQFEELFRKADAALYFSKGHGKDCYQVYSCQVAPSSERSYLSTEQSLRRDLARCVFEILYDTQDICPAIRHILGITGRYYSVPHVYIFESQEDDGKLIWENTFEWCSDLGLPFSQNYVNYLNIHSEEYIKLFDDNGIFYCSDLSLLPHELEQSLRNREANSILQSAIVRNGCIKGFIGFSESIPGRLWNKAEIEAVILISKILGVFLLNDRSRNELQQSNFTAKTIIDRMNVCAYVLRKEDYKILYANDLARQYHPELEIGKTCFSCSYGKLPCSRCPIDELDDNVDRWTVNFCNACHMWSECSVSKMKWTDGKEAYLIICNDAAK</sequence>
<dbReference type="NCBIfam" id="TIGR00229">
    <property type="entry name" value="sensory_box"/>
    <property type="match status" value="2"/>
</dbReference>
<dbReference type="OrthoDB" id="9804955at2"/>
<dbReference type="SUPFAM" id="SSF55781">
    <property type="entry name" value="GAF domain-like"/>
    <property type="match status" value="1"/>
</dbReference>
<dbReference type="CDD" id="cd01949">
    <property type="entry name" value="GGDEF"/>
    <property type="match status" value="1"/>
</dbReference>
<evidence type="ECO:0000259" key="2">
    <source>
        <dbReference type="PROSITE" id="PS50887"/>
    </source>
</evidence>
<dbReference type="Gene3D" id="3.30.70.270">
    <property type="match status" value="1"/>
</dbReference>
<dbReference type="InterPro" id="IPR043128">
    <property type="entry name" value="Rev_trsase/Diguanyl_cyclase"/>
</dbReference>
<dbReference type="PROSITE" id="PS51257">
    <property type="entry name" value="PROKAR_LIPOPROTEIN"/>
    <property type="match status" value="1"/>
</dbReference>
<dbReference type="SMART" id="SM00267">
    <property type="entry name" value="GGDEF"/>
    <property type="match status" value="1"/>
</dbReference>
<evidence type="ECO:0000259" key="1">
    <source>
        <dbReference type="PROSITE" id="PS50113"/>
    </source>
</evidence>
<dbReference type="RefSeq" id="WP_092756226.1">
    <property type="nucleotide sequence ID" value="NZ_FOCG01000003.1"/>
</dbReference>
<dbReference type="Pfam" id="PF00990">
    <property type="entry name" value="GGDEF"/>
    <property type="match status" value="1"/>
</dbReference>
<dbReference type="PROSITE" id="PS50113">
    <property type="entry name" value="PAC"/>
    <property type="match status" value="2"/>
</dbReference>
<dbReference type="InterPro" id="IPR000014">
    <property type="entry name" value="PAS"/>
</dbReference>
<protein>
    <submittedName>
        <fullName evidence="3">PAS domain S-box-containing protein/diguanylate cyclase (GGDEF) domain-containing protein</fullName>
    </submittedName>
</protein>
<dbReference type="AlphaFoldDB" id="A0A1H8DVG0"/>
<evidence type="ECO:0000313" key="3">
    <source>
        <dbReference type="EMBL" id="SEN10834.1"/>
    </source>
</evidence>
<dbReference type="InterPro" id="IPR035965">
    <property type="entry name" value="PAS-like_dom_sf"/>
</dbReference>